<dbReference type="Proteomes" id="UP000231092">
    <property type="component" value="Unassembled WGS sequence"/>
</dbReference>
<dbReference type="AlphaFoldDB" id="A0A2M8Z7V7"/>
<dbReference type="Gene3D" id="3.40.630.30">
    <property type="match status" value="1"/>
</dbReference>
<accession>A0A2M8Z7V7</accession>
<comment type="caution">
    <text evidence="4">The sequence shown here is derived from an EMBL/GenBank/DDBJ whole genome shotgun (WGS) entry which is preliminary data.</text>
</comment>
<reference evidence="4 5" key="1">
    <citation type="submission" date="2017-11" db="EMBL/GenBank/DDBJ databases">
        <title>Understudied soil microbes with underappreciated capabilities: Untangling the Clostridium saccharolyticum group.</title>
        <authorList>
            <person name="Leschine S."/>
        </authorList>
    </citation>
    <scope>NUCLEOTIDE SEQUENCE [LARGE SCALE GENOMIC DNA]</scope>
    <source>
        <strain evidence="4 5">18A</strain>
    </source>
</reference>
<dbReference type="PANTHER" id="PTHR43420">
    <property type="entry name" value="ACETYLTRANSFERASE"/>
    <property type="match status" value="1"/>
</dbReference>
<name>A0A2M8Z7V7_9FIRM</name>
<dbReference type="GO" id="GO:0016747">
    <property type="term" value="F:acyltransferase activity, transferring groups other than amino-acyl groups"/>
    <property type="evidence" value="ECO:0007669"/>
    <property type="project" value="InterPro"/>
</dbReference>
<feature type="domain" description="N-acetyltransferase" evidence="3">
    <location>
        <begin position="3"/>
        <end position="175"/>
    </location>
</feature>
<keyword evidence="2" id="KW-0012">Acyltransferase</keyword>
<evidence type="ECO:0000256" key="1">
    <source>
        <dbReference type="ARBA" id="ARBA00022679"/>
    </source>
</evidence>
<sequence length="175" mass="19929">MNIIIEKGTRYDIDQLEQLYDDLNDYLEAGINYPGWRKGIYPAREDAVTGVANDNLYVAKDAGKIVGSLILSHEPESAYHKVHWGIDADYSDIFVIYTFAVHPEYLKNGVGMALMDFAVQHGMKEHAKAIRLDVYEKNLPAVRLYEKCGFKYVDTVDLGLGNYGLHCFKLYEKLL</sequence>
<dbReference type="Pfam" id="PF00583">
    <property type="entry name" value="Acetyltransf_1"/>
    <property type="match status" value="1"/>
</dbReference>
<dbReference type="SUPFAM" id="SSF55729">
    <property type="entry name" value="Acyl-CoA N-acyltransferases (Nat)"/>
    <property type="match status" value="1"/>
</dbReference>
<dbReference type="InterPro" id="IPR000182">
    <property type="entry name" value="GNAT_dom"/>
</dbReference>
<dbReference type="InterPro" id="IPR016181">
    <property type="entry name" value="Acyl_CoA_acyltransferase"/>
</dbReference>
<dbReference type="EMBL" id="PGET01000001">
    <property type="protein sequence ID" value="PJJ29529.1"/>
    <property type="molecule type" value="Genomic_DNA"/>
</dbReference>
<evidence type="ECO:0000256" key="2">
    <source>
        <dbReference type="ARBA" id="ARBA00023315"/>
    </source>
</evidence>
<dbReference type="PANTHER" id="PTHR43420:SF47">
    <property type="entry name" value="N-ACETYLTRANSFERASE DOMAIN-CONTAINING PROTEIN"/>
    <property type="match status" value="1"/>
</dbReference>
<dbReference type="RefSeq" id="WP_100305908.1">
    <property type="nucleotide sequence ID" value="NZ_PGET01000001.1"/>
</dbReference>
<dbReference type="PROSITE" id="PS51186">
    <property type="entry name" value="GNAT"/>
    <property type="match status" value="1"/>
</dbReference>
<proteinExistence type="predicted"/>
<keyword evidence="1 4" id="KW-0808">Transferase</keyword>
<evidence type="ECO:0000313" key="4">
    <source>
        <dbReference type="EMBL" id="PJJ29529.1"/>
    </source>
</evidence>
<evidence type="ECO:0000313" key="5">
    <source>
        <dbReference type="Proteomes" id="UP000231092"/>
    </source>
</evidence>
<dbReference type="InterPro" id="IPR050680">
    <property type="entry name" value="YpeA/RimI_acetyltransf"/>
</dbReference>
<gene>
    <name evidence="4" type="ORF">H171_3072</name>
</gene>
<protein>
    <submittedName>
        <fullName evidence="4">Acetyltransferase (GNAT) family protein</fullName>
    </submittedName>
</protein>
<evidence type="ECO:0000259" key="3">
    <source>
        <dbReference type="PROSITE" id="PS51186"/>
    </source>
</evidence>
<dbReference type="CDD" id="cd04301">
    <property type="entry name" value="NAT_SF"/>
    <property type="match status" value="1"/>
</dbReference>
<organism evidence="4 5">
    <name type="scientific">[Clostridium] celerecrescens 18A</name>
    <dbReference type="NCBI Taxonomy" id="1286362"/>
    <lineage>
        <taxon>Bacteria</taxon>
        <taxon>Bacillati</taxon>
        <taxon>Bacillota</taxon>
        <taxon>Clostridia</taxon>
        <taxon>Lachnospirales</taxon>
        <taxon>Lachnospiraceae</taxon>
        <taxon>Lacrimispora</taxon>
    </lineage>
</organism>
<dbReference type="OrthoDB" id="357176at2"/>